<organism evidence="2 3">
    <name type="scientific">Gonium pectorale</name>
    <name type="common">Green alga</name>
    <dbReference type="NCBI Taxonomy" id="33097"/>
    <lineage>
        <taxon>Eukaryota</taxon>
        <taxon>Viridiplantae</taxon>
        <taxon>Chlorophyta</taxon>
        <taxon>core chlorophytes</taxon>
        <taxon>Chlorophyceae</taxon>
        <taxon>CS clade</taxon>
        <taxon>Chlamydomonadales</taxon>
        <taxon>Volvocaceae</taxon>
        <taxon>Gonium</taxon>
    </lineage>
</organism>
<feature type="compositionally biased region" description="Polar residues" evidence="1">
    <location>
        <begin position="1"/>
        <end position="15"/>
    </location>
</feature>
<dbReference type="EMBL" id="LSYV01000146">
    <property type="protein sequence ID" value="KXZ42441.1"/>
    <property type="molecule type" value="Genomic_DNA"/>
</dbReference>
<reference evidence="3" key="1">
    <citation type="journal article" date="2016" name="Nat. Commun.">
        <title>The Gonium pectorale genome demonstrates co-option of cell cycle regulation during the evolution of multicellularity.</title>
        <authorList>
            <person name="Hanschen E.R."/>
            <person name="Marriage T.N."/>
            <person name="Ferris P.J."/>
            <person name="Hamaji T."/>
            <person name="Toyoda A."/>
            <person name="Fujiyama A."/>
            <person name="Neme R."/>
            <person name="Noguchi H."/>
            <person name="Minakuchi Y."/>
            <person name="Suzuki M."/>
            <person name="Kawai-Toyooka H."/>
            <person name="Smith D.R."/>
            <person name="Sparks H."/>
            <person name="Anderson J."/>
            <person name="Bakaric R."/>
            <person name="Luria V."/>
            <person name="Karger A."/>
            <person name="Kirschner M.W."/>
            <person name="Durand P.M."/>
            <person name="Michod R.E."/>
            <person name="Nozaki H."/>
            <person name="Olson B.J."/>
        </authorList>
    </citation>
    <scope>NUCLEOTIDE SEQUENCE [LARGE SCALE GENOMIC DNA]</scope>
    <source>
        <strain evidence="3">NIES-2863</strain>
    </source>
</reference>
<protein>
    <submittedName>
        <fullName evidence="2">Uncharacterized protein</fullName>
    </submittedName>
</protein>
<sequence length="265" mass="30179">MHTSTFLQQVTSATTPEAPKIESPKVTTAFTPGGAKISVVQHVSETVMTIEDSSATPTSSSTIGPTPEDQHKKIAKRIDFNAVQYGRQDESQEEVQVKKDVPIEDRVYVDDRKKGYCIFFVQTMIQWYLLKSVYNNTMYHPKDFADMLAGHLSKCIQDLLLKQNLGSRFYVQFFLQSIQCRTCRRNLGWKFTNGEFVAFKCGIECGLLFITDIDRLCNHIIKSIGIDGMQYRFPPFLPLDSYEREVVESNDIAKATNMDSEDTKQ</sequence>
<feature type="compositionally biased region" description="Low complexity" evidence="1">
    <location>
        <begin position="53"/>
        <end position="67"/>
    </location>
</feature>
<feature type="region of interest" description="Disordered" evidence="1">
    <location>
        <begin position="50"/>
        <end position="70"/>
    </location>
</feature>
<name>A0A150FXU5_GONPE</name>
<accession>A0A150FXU5</accession>
<gene>
    <name evidence="2" type="ORF">GPECTOR_146g6</name>
</gene>
<dbReference type="Proteomes" id="UP000075714">
    <property type="component" value="Unassembled WGS sequence"/>
</dbReference>
<keyword evidence="3" id="KW-1185">Reference proteome</keyword>
<evidence type="ECO:0000313" key="3">
    <source>
        <dbReference type="Proteomes" id="UP000075714"/>
    </source>
</evidence>
<comment type="caution">
    <text evidence="2">The sequence shown here is derived from an EMBL/GenBank/DDBJ whole genome shotgun (WGS) entry which is preliminary data.</text>
</comment>
<dbReference type="AlphaFoldDB" id="A0A150FXU5"/>
<feature type="region of interest" description="Disordered" evidence="1">
    <location>
        <begin position="1"/>
        <end position="27"/>
    </location>
</feature>
<evidence type="ECO:0000313" key="2">
    <source>
        <dbReference type="EMBL" id="KXZ42441.1"/>
    </source>
</evidence>
<evidence type="ECO:0000256" key="1">
    <source>
        <dbReference type="SAM" id="MobiDB-lite"/>
    </source>
</evidence>
<proteinExistence type="predicted"/>